<comment type="caution">
    <text evidence="2">The sequence shown here is derived from an EMBL/GenBank/DDBJ whole genome shotgun (WGS) entry which is preliminary data.</text>
</comment>
<proteinExistence type="predicted"/>
<gene>
    <name evidence="2" type="ORF">CS022_19950</name>
</gene>
<dbReference type="Pfam" id="PF01323">
    <property type="entry name" value="DSBA"/>
    <property type="match status" value="1"/>
</dbReference>
<dbReference type="InterPro" id="IPR036249">
    <property type="entry name" value="Thioredoxin-like_sf"/>
</dbReference>
<name>A0A4Q0YMR2_9GAMM</name>
<organism evidence="2 3">
    <name type="scientific">Veronia nyctiphanis</name>
    <dbReference type="NCBI Taxonomy" id="1278244"/>
    <lineage>
        <taxon>Bacteria</taxon>
        <taxon>Pseudomonadati</taxon>
        <taxon>Pseudomonadota</taxon>
        <taxon>Gammaproteobacteria</taxon>
        <taxon>Vibrionales</taxon>
        <taxon>Vibrionaceae</taxon>
        <taxon>Veronia</taxon>
    </lineage>
</organism>
<feature type="domain" description="DSBA-like thioredoxin" evidence="1">
    <location>
        <begin position="251"/>
        <end position="432"/>
    </location>
</feature>
<protein>
    <submittedName>
        <fullName evidence="2">Disulfide bond formation protein DsbA</fullName>
    </submittedName>
</protein>
<dbReference type="InterPro" id="IPR051924">
    <property type="entry name" value="GST_Kappa/NadH"/>
</dbReference>
<keyword evidence="3" id="KW-1185">Reference proteome</keyword>
<evidence type="ECO:0000313" key="3">
    <source>
        <dbReference type="Proteomes" id="UP000290287"/>
    </source>
</evidence>
<evidence type="ECO:0000313" key="2">
    <source>
        <dbReference type="EMBL" id="RXJ71723.1"/>
    </source>
</evidence>
<dbReference type="PANTHER" id="PTHR42943:SF2">
    <property type="entry name" value="GLUTATHIONE S-TRANSFERASE KAPPA 1"/>
    <property type="match status" value="1"/>
</dbReference>
<accession>A0A4Q0YMR2</accession>
<dbReference type="GO" id="GO:0016491">
    <property type="term" value="F:oxidoreductase activity"/>
    <property type="evidence" value="ECO:0007669"/>
    <property type="project" value="InterPro"/>
</dbReference>
<dbReference type="InterPro" id="IPR001853">
    <property type="entry name" value="DSBA-like_thioredoxin_dom"/>
</dbReference>
<dbReference type="SUPFAM" id="SSF52833">
    <property type="entry name" value="Thioredoxin-like"/>
    <property type="match status" value="2"/>
</dbReference>
<dbReference type="RefSeq" id="WP_129123698.1">
    <property type="nucleotide sequence ID" value="NZ_PEIB01000033.1"/>
</dbReference>
<dbReference type="EMBL" id="PEIB01000033">
    <property type="protein sequence ID" value="RXJ71723.1"/>
    <property type="molecule type" value="Genomic_DNA"/>
</dbReference>
<dbReference type="PANTHER" id="PTHR42943">
    <property type="entry name" value="GLUTATHIONE S-TRANSFERASE KAPPA"/>
    <property type="match status" value="1"/>
</dbReference>
<dbReference type="AlphaFoldDB" id="A0A4Q0YMR2"/>
<reference evidence="2 3" key="1">
    <citation type="submission" date="2017-10" db="EMBL/GenBank/DDBJ databases">
        <title>Nyctiphanis sp. nov., isolated from the stomach of the euphausiid Nyctiphanes simplex (Hansen, 1911) in the Gulf of California.</title>
        <authorList>
            <person name="Gomez-Gil B."/>
            <person name="Aguilar-Mendez M."/>
            <person name="Lopez-Cortes A."/>
            <person name="Gomez-Gutierrez J."/>
            <person name="Roque A."/>
            <person name="Lang E."/>
            <person name="Gonzalez-Castillo A."/>
        </authorList>
    </citation>
    <scope>NUCLEOTIDE SEQUENCE [LARGE SCALE GENOMIC DNA]</scope>
    <source>
        <strain evidence="2 3">CAIM 600</strain>
    </source>
</reference>
<dbReference type="Gene3D" id="3.40.30.10">
    <property type="entry name" value="Glutaredoxin"/>
    <property type="match status" value="2"/>
</dbReference>
<dbReference type="Proteomes" id="UP000290287">
    <property type="component" value="Unassembled WGS sequence"/>
</dbReference>
<dbReference type="OrthoDB" id="5244108at2"/>
<evidence type="ECO:0000259" key="1">
    <source>
        <dbReference type="Pfam" id="PF01323"/>
    </source>
</evidence>
<sequence length="442" mass="51323">MGVAPYFARIFLSDTGLQLTRKFHEVKRKLRKENHRFTVFLAIDDPHSYLLLQVLPELQKRFGVELEFRTVLNRQEEMFPAPELWDANAFKDCQFTAKLYGLSFPDQPPSSDELLKLHATAQLLHNELQPEYLENALSIFESYWFGRHQQLDAEIEPVIKQRVECYRHHLKNNEDVLKKLHHYLSGTIFYGGEWYWSIDRLFFLEQRLNVLLNTSPESQTLLFDRTFADFPDIAETKADAGRSSASSPKAIQVYWSLRSPYSYIGLVRVRKLAEKYGVEVEIKPVLPMVMRRMQVPPTKKFYIIKDVKREANRYGIEFGFISDPLGAGVERCYALYQFAKDQGKGNQYLEACARAAWAEGTDLSTNKGLKRVVESVELDWRGASTQVNDQRWRFWAQENLLELYSKGLWGVPSFSYGDTSVFGQDKLIRIESIVQSTRVNGQ</sequence>